<keyword evidence="3" id="KW-1185">Reference proteome</keyword>
<dbReference type="InterPro" id="IPR044824">
    <property type="entry name" value="MAIN-like"/>
</dbReference>
<dbReference type="Pfam" id="PF10536">
    <property type="entry name" value="PMD"/>
    <property type="match status" value="1"/>
</dbReference>
<proteinExistence type="predicted"/>
<sequence length="247" mass="28036">MTSSLIRFDLFRRQADDKVLEGFIHNLSKSAPNAIHLHLQDAGFLDASHMLGGYKLDSTLISALVERWRPEMHIFHLPCGECTITLEDMALQLGLSVDGRVVTERVIVTDKEDLCDTLLGKVSNKFQCDRIEIKWLEDNFGELDEYTITLEKERYARAFILRLIGGLLMPKKSQILVHISRWLPTPAAVIGVVAATIFTSLSRRTLYIPTSDKLENIRLQLDQRSKAELEYMGRKGVIVSLHDDEDA</sequence>
<name>A0A8J5Y3B9_9ROSI</name>
<dbReference type="OrthoDB" id="970874at2759"/>
<dbReference type="GO" id="GO:0010073">
    <property type="term" value="P:meristem maintenance"/>
    <property type="evidence" value="ECO:0007669"/>
    <property type="project" value="InterPro"/>
</dbReference>
<gene>
    <name evidence="2" type="ORF">CXB51_025545</name>
</gene>
<comment type="caution">
    <text evidence="2">The sequence shown here is derived from an EMBL/GenBank/DDBJ whole genome shotgun (WGS) entry which is preliminary data.</text>
</comment>
<feature type="domain" description="Aminotransferase-like plant mobile" evidence="1">
    <location>
        <begin position="50"/>
        <end position="178"/>
    </location>
</feature>
<reference evidence="2 3" key="1">
    <citation type="journal article" date="2021" name="bioRxiv">
        <title>The Gossypium anomalum genome as a resource for cotton improvement and evolutionary analysis of hybrid incompatibility.</title>
        <authorList>
            <person name="Grover C.E."/>
            <person name="Yuan D."/>
            <person name="Arick M.A."/>
            <person name="Miller E.R."/>
            <person name="Hu G."/>
            <person name="Peterson D.G."/>
            <person name="Wendel J.F."/>
            <person name="Udall J.A."/>
        </authorList>
    </citation>
    <scope>NUCLEOTIDE SEQUENCE [LARGE SCALE GENOMIC DNA]</scope>
    <source>
        <strain evidence="2">JFW-Udall</strain>
        <tissue evidence="2">Leaf</tissue>
    </source>
</reference>
<dbReference type="PANTHER" id="PTHR46033:SF8">
    <property type="entry name" value="PROTEIN MAINTENANCE OF MERISTEMS-LIKE"/>
    <property type="match status" value="1"/>
</dbReference>
<dbReference type="InterPro" id="IPR019557">
    <property type="entry name" value="AminoTfrase-like_pln_mobile"/>
</dbReference>
<evidence type="ECO:0000313" key="3">
    <source>
        <dbReference type="Proteomes" id="UP000701853"/>
    </source>
</evidence>
<accession>A0A8J5Y3B9</accession>
<dbReference type="Proteomes" id="UP000701853">
    <property type="component" value="Chromosome 10"/>
</dbReference>
<organism evidence="2 3">
    <name type="scientific">Gossypium anomalum</name>
    <dbReference type="NCBI Taxonomy" id="47600"/>
    <lineage>
        <taxon>Eukaryota</taxon>
        <taxon>Viridiplantae</taxon>
        <taxon>Streptophyta</taxon>
        <taxon>Embryophyta</taxon>
        <taxon>Tracheophyta</taxon>
        <taxon>Spermatophyta</taxon>
        <taxon>Magnoliopsida</taxon>
        <taxon>eudicotyledons</taxon>
        <taxon>Gunneridae</taxon>
        <taxon>Pentapetalae</taxon>
        <taxon>rosids</taxon>
        <taxon>malvids</taxon>
        <taxon>Malvales</taxon>
        <taxon>Malvaceae</taxon>
        <taxon>Malvoideae</taxon>
        <taxon>Gossypium</taxon>
    </lineage>
</organism>
<protein>
    <recommendedName>
        <fullName evidence="1">Aminotransferase-like plant mobile domain-containing protein</fullName>
    </recommendedName>
</protein>
<dbReference type="PANTHER" id="PTHR46033">
    <property type="entry name" value="PROTEIN MAIN-LIKE 2"/>
    <property type="match status" value="1"/>
</dbReference>
<dbReference type="AlphaFoldDB" id="A0A8J5Y3B9"/>
<evidence type="ECO:0000313" key="2">
    <source>
        <dbReference type="EMBL" id="KAG8480813.1"/>
    </source>
</evidence>
<dbReference type="EMBL" id="JAHUZN010000010">
    <property type="protein sequence ID" value="KAG8480813.1"/>
    <property type="molecule type" value="Genomic_DNA"/>
</dbReference>
<evidence type="ECO:0000259" key="1">
    <source>
        <dbReference type="Pfam" id="PF10536"/>
    </source>
</evidence>